<dbReference type="AlphaFoldDB" id="T1C8T9"/>
<feature type="non-terminal residue" evidence="1">
    <location>
        <position position="1"/>
    </location>
</feature>
<dbReference type="GO" id="GO:0016740">
    <property type="term" value="F:transferase activity"/>
    <property type="evidence" value="ECO:0007669"/>
    <property type="project" value="UniProtKB-KW"/>
</dbReference>
<sequence length="164" mass="17902">IGRLTAEMHLALSQLSGEPDLSARALTADDIARTVERIRGHLDVILLHPDPALESLRVHREGIRTLLLRMGGLRPSGMAMRVHGDYHLGQLLRTDAGWHVLDFEGRPAEPIDVRRAHATPLRDVAGMLRSFDYAAAVALRQQAHPREATAGTLGAIWQGPGHAS</sequence>
<keyword evidence="1" id="KW-0808">Transferase</keyword>
<dbReference type="EMBL" id="AUZZ01001845">
    <property type="protein sequence ID" value="EQD62665.1"/>
    <property type="molecule type" value="Genomic_DNA"/>
</dbReference>
<dbReference type="InterPro" id="IPR011009">
    <property type="entry name" value="Kinase-like_dom_sf"/>
</dbReference>
<accession>T1C8T9</accession>
<organism evidence="1">
    <name type="scientific">mine drainage metagenome</name>
    <dbReference type="NCBI Taxonomy" id="410659"/>
    <lineage>
        <taxon>unclassified sequences</taxon>
        <taxon>metagenomes</taxon>
        <taxon>ecological metagenomes</taxon>
    </lineage>
</organism>
<proteinExistence type="predicted"/>
<gene>
    <name evidence="1" type="ORF">B2A_02718</name>
</gene>
<reference evidence="1" key="2">
    <citation type="journal article" date="2014" name="ISME J.">
        <title>Microbial stratification in low pH oxic and suboxic macroscopic growths along an acid mine drainage.</title>
        <authorList>
            <person name="Mendez-Garcia C."/>
            <person name="Mesa V."/>
            <person name="Sprenger R.R."/>
            <person name="Richter M."/>
            <person name="Diez M.S."/>
            <person name="Solano J."/>
            <person name="Bargiela R."/>
            <person name="Golyshina O.V."/>
            <person name="Manteca A."/>
            <person name="Ramos J.L."/>
            <person name="Gallego J.R."/>
            <person name="Llorente I."/>
            <person name="Martins Dos Santos V.A."/>
            <person name="Jensen O.N."/>
            <person name="Pelaez A.I."/>
            <person name="Sanchez J."/>
            <person name="Ferrer M."/>
        </authorList>
    </citation>
    <scope>NUCLEOTIDE SEQUENCE</scope>
</reference>
<dbReference type="SUPFAM" id="SSF56112">
    <property type="entry name" value="Protein kinase-like (PK-like)"/>
    <property type="match status" value="1"/>
</dbReference>
<reference evidence="1" key="1">
    <citation type="submission" date="2013-08" db="EMBL/GenBank/DDBJ databases">
        <authorList>
            <person name="Mendez C."/>
            <person name="Richter M."/>
            <person name="Ferrer M."/>
            <person name="Sanchez J."/>
        </authorList>
    </citation>
    <scope>NUCLEOTIDE SEQUENCE</scope>
</reference>
<evidence type="ECO:0000313" key="1">
    <source>
        <dbReference type="EMBL" id="EQD62665.1"/>
    </source>
</evidence>
<dbReference type="Gene3D" id="3.90.1200.10">
    <property type="match status" value="1"/>
</dbReference>
<comment type="caution">
    <text evidence="1">The sequence shown here is derived from an EMBL/GenBank/DDBJ whole genome shotgun (WGS) entry which is preliminary data.</text>
</comment>
<name>T1C8T9_9ZZZZ</name>
<protein>
    <submittedName>
        <fullName evidence="1">Aminoglycoside phosphotransferase</fullName>
    </submittedName>
</protein>